<organism evidence="1 2">
    <name type="scientific">Priestia aryabhattai</name>
    <name type="common">Bacillus aryabhattai</name>
    <dbReference type="NCBI Taxonomy" id="412384"/>
    <lineage>
        <taxon>Bacteria</taxon>
        <taxon>Bacillati</taxon>
        <taxon>Bacillota</taxon>
        <taxon>Bacilli</taxon>
        <taxon>Bacillales</taxon>
        <taxon>Bacillaceae</taxon>
        <taxon>Priestia</taxon>
    </lineage>
</organism>
<gene>
    <name evidence="1" type="ORF">ABDD91_26995</name>
</gene>
<reference evidence="1 2" key="1">
    <citation type="submission" date="2024-05" db="EMBL/GenBank/DDBJ databases">
        <title>The mechanism of isolation and screening of efficient mineral weathering bacteria priestia aryabhattai c4-10 with weathered biotite.</title>
        <authorList>
            <person name="Yang S."/>
        </authorList>
    </citation>
    <scope>NUCLEOTIDE SEQUENCE [LARGE SCALE GENOMIC DNA]</scope>
    <source>
        <strain evidence="1 2">C4-10</strain>
    </source>
</reference>
<name>A0ABD5KZ43_PRIAR</name>
<reference evidence="1 2" key="2">
    <citation type="submission" date="2024-05" db="EMBL/GenBank/DDBJ databases">
        <authorList>
            <person name="Zheng X."/>
        </authorList>
    </citation>
    <scope>NUCLEOTIDE SEQUENCE [LARGE SCALE GENOMIC DNA]</scope>
    <source>
        <strain evidence="1 2">C4-10</strain>
    </source>
</reference>
<protein>
    <submittedName>
        <fullName evidence="1">Uncharacterized protein</fullName>
    </submittedName>
</protein>
<dbReference type="RefSeq" id="WP_299634240.1">
    <property type="nucleotide sequence ID" value="NZ_JBDIVD010000003.1"/>
</dbReference>
<accession>A0ABD5KZ43</accession>
<comment type="caution">
    <text evidence="1">The sequence shown here is derived from an EMBL/GenBank/DDBJ whole genome shotgun (WGS) entry which is preliminary data.</text>
</comment>
<dbReference type="AlphaFoldDB" id="A0ABD5KZ43"/>
<dbReference type="EMBL" id="JBDIVD010000003">
    <property type="protein sequence ID" value="MEN3156489.1"/>
    <property type="molecule type" value="Genomic_DNA"/>
</dbReference>
<evidence type="ECO:0000313" key="2">
    <source>
        <dbReference type="Proteomes" id="UP001418804"/>
    </source>
</evidence>
<dbReference type="Proteomes" id="UP001418804">
    <property type="component" value="Unassembled WGS sequence"/>
</dbReference>
<sequence>MKEKELKDVTQHINDLFTKVIKGMITEAEFTELSDELYKKQTRLRYTIELEKGLHHRENYQ</sequence>
<evidence type="ECO:0000313" key="1">
    <source>
        <dbReference type="EMBL" id="MEN3156489.1"/>
    </source>
</evidence>
<proteinExistence type="predicted"/>